<gene>
    <name evidence="1" type="ORF">CEP52_001780</name>
</gene>
<sequence>MDSSQVKQAVMKQVQQEANLVNARALIEKLQENCFEKVRPQARIFPLEQRDDLYDQLHGEVHGRLEHGQLGLYRPVKARVRPLRGYANEKEKEKEKRVLPIIFSQIKMNCDLGGSRNCTIL</sequence>
<dbReference type="EMBL" id="NKCK01000009">
    <property type="protein sequence ID" value="RSM13633.1"/>
    <property type="molecule type" value="Genomic_DNA"/>
</dbReference>
<reference evidence="1 2" key="1">
    <citation type="submission" date="2017-06" db="EMBL/GenBank/DDBJ databases">
        <title>Comparative genomic analysis of Ambrosia Fusariam Clade fungi.</title>
        <authorList>
            <person name="Stajich J.E."/>
            <person name="Carrillo J."/>
            <person name="Kijimoto T."/>
            <person name="Eskalen A."/>
            <person name="O'Donnell K."/>
            <person name="Kasson M."/>
        </authorList>
    </citation>
    <scope>NUCLEOTIDE SEQUENCE [LARGE SCALE GENOMIC DNA]</scope>
    <source>
        <strain evidence="1 2">NRRL62579</strain>
    </source>
</reference>
<dbReference type="AlphaFoldDB" id="A0A428UHC9"/>
<protein>
    <submittedName>
        <fullName evidence="1">Uncharacterized protein</fullName>
    </submittedName>
</protein>
<proteinExistence type="predicted"/>
<evidence type="ECO:0000313" key="1">
    <source>
        <dbReference type="EMBL" id="RSM13633.1"/>
    </source>
</evidence>
<dbReference type="Proteomes" id="UP000287144">
    <property type="component" value="Unassembled WGS sequence"/>
</dbReference>
<keyword evidence="2" id="KW-1185">Reference proteome</keyword>
<name>A0A428UHC9_9HYPO</name>
<dbReference type="STRING" id="1325735.A0A428UHC9"/>
<accession>A0A428UHC9</accession>
<evidence type="ECO:0000313" key="2">
    <source>
        <dbReference type="Proteomes" id="UP000287144"/>
    </source>
</evidence>
<organism evidence="1 2">
    <name type="scientific">Fusarium oligoseptatum</name>
    <dbReference type="NCBI Taxonomy" id="2604345"/>
    <lineage>
        <taxon>Eukaryota</taxon>
        <taxon>Fungi</taxon>
        <taxon>Dikarya</taxon>
        <taxon>Ascomycota</taxon>
        <taxon>Pezizomycotina</taxon>
        <taxon>Sordariomycetes</taxon>
        <taxon>Hypocreomycetidae</taxon>
        <taxon>Hypocreales</taxon>
        <taxon>Nectriaceae</taxon>
        <taxon>Fusarium</taxon>
        <taxon>Fusarium solani species complex</taxon>
    </lineage>
</organism>
<comment type="caution">
    <text evidence="1">The sequence shown here is derived from an EMBL/GenBank/DDBJ whole genome shotgun (WGS) entry which is preliminary data.</text>
</comment>